<keyword evidence="5" id="KW-1185">Reference proteome</keyword>
<evidence type="ECO:0000313" key="4">
    <source>
        <dbReference type="EMBL" id="RNA21361.1"/>
    </source>
</evidence>
<reference evidence="4 5" key="1">
    <citation type="journal article" date="2018" name="Sci. Rep.">
        <title>Genomic signatures of local adaptation to the degree of environmental predictability in rotifers.</title>
        <authorList>
            <person name="Franch-Gras L."/>
            <person name="Hahn C."/>
            <person name="Garcia-Roger E.M."/>
            <person name="Carmona M.J."/>
            <person name="Serra M."/>
            <person name="Gomez A."/>
        </authorList>
    </citation>
    <scope>NUCLEOTIDE SEQUENCE [LARGE SCALE GENOMIC DNA]</scope>
    <source>
        <strain evidence="4">HYR1</strain>
    </source>
</reference>
<dbReference type="SUPFAM" id="SSF48508">
    <property type="entry name" value="Nuclear receptor ligand-binding domain"/>
    <property type="match status" value="1"/>
</dbReference>
<evidence type="ECO:0000256" key="1">
    <source>
        <dbReference type="ARBA" id="ARBA00023015"/>
    </source>
</evidence>
<dbReference type="AlphaFoldDB" id="A0A3M7RD21"/>
<gene>
    <name evidence="4" type="ORF">BpHYR1_048410</name>
</gene>
<organism evidence="4 5">
    <name type="scientific">Brachionus plicatilis</name>
    <name type="common">Marine rotifer</name>
    <name type="synonym">Brachionus muelleri</name>
    <dbReference type="NCBI Taxonomy" id="10195"/>
    <lineage>
        <taxon>Eukaryota</taxon>
        <taxon>Metazoa</taxon>
        <taxon>Spiralia</taxon>
        <taxon>Gnathifera</taxon>
        <taxon>Rotifera</taxon>
        <taxon>Eurotatoria</taxon>
        <taxon>Monogononta</taxon>
        <taxon>Pseudotrocha</taxon>
        <taxon>Ploima</taxon>
        <taxon>Brachionidae</taxon>
        <taxon>Brachionus</taxon>
    </lineage>
</organism>
<dbReference type="Proteomes" id="UP000276133">
    <property type="component" value="Unassembled WGS sequence"/>
</dbReference>
<evidence type="ECO:0000256" key="2">
    <source>
        <dbReference type="ARBA" id="ARBA00023163"/>
    </source>
</evidence>
<proteinExistence type="predicted"/>
<dbReference type="EMBL" id="REGN01003685">
    <property type="protein sequence ID" value="RNA21361.1"/>
    <property type="molecule type" value="Genomic_DNA"/>
</dbReference>
<protein>
    <submittedName>
        <fullName evidence="4">Ecdysone-induced 78C-like</fullName>
    </submittedName>
</protein>
<dbReference type="STRING" id="10195.A0A3M7RD21"/>
<keyword evidence="2" id="KW-0804">Transcription</keyword>
<keyword evidence="3" id="KW-0675">Receptor</keyword>
<dbReference type="OrthoDB" id="10439947at2759"/>
<comment type="caution">
    <text evidence="4">The sequence shown here is derived from an EMBL/GenBank/DDBJ whole genome shotgun (WGS) entry which is preliminary data.</text>
</comment>
<sequence length="175" mass="19816">MPISLVHKLLSSTDNSFNVSSRSENLVTLMIDTRKYFNQLNLNDIEIGILCGVIFTTTNEPFVNLNHEESYTVANRIRNDLLEALRFEISNKLKTSDNDKDDGAINNLIDNIDTFLKKISLIGVLHSENLQNYRTSFNSSKIPNLIGEIFELGKKEFASPAIQSQSLAIWFANNF</sequence>
<evidence type="ECO:0000256" key="3">
    <source>
        <dbReference type="ARBA" id="ARBA00023170"/>
    </source>
</evidence>
<dbReference type="Gene3D" id="1.10.565.10">
    <property type="entry name" value="Retinoid X Receptor"/>
    <property type="match status" value="1"/>
</dbReference>
<evidence type="ECO:0000313" key="5">
    <source>
        <dbReference type="Proteomes" id="UP000276133"/>
    </source>
</evidence>
<dbReference type="InterPro" id="IPR035500">
    <property type="entry name" value="NHR-like_dom_sf"/>
</dbReference>
<name>A0A3M7RD21_BRAPC</name>
<keyword evidence="1" id="KW-0805">Transcription regulation</keyword>
<accession>A0A3M7RD21</accession>